<dbReference type="Pfam" id="PF00517">
    <property type="entry name" value="GP41"/>
    <property type="match status" value="1"/>
</dbReference>
<evidence type="ECO:0000256" key="1">
    <source>
        <dbReference type="ARBA" id="ARBA00004328"/>
    </source>
</evidence>
<dbReference type="InterPro" id="IPR000328">
    <property type="entry name" value="GP41-like"/>
</dbReference>
<gene>
    <name evidence="4" type="ORF">QTO34_004861</name>
</gene>
<feature type="transmembrane region" description="Helical" evidence="2">
    <location>
        <begin position="86"/>
        <end position="106"/>
    </location>
</feature>
<dbReference type="Proteomes" id="UP001177744">
    <property type="component" value="Unassembled WGS sequence"/>
</dbReference>
<dbReference type="PANTHER" id="PTHR34313">
    <property type="entry name" value="ENDOGENOUS RETROVIRUS GROUP K MEMBER 113 ENV POLYPROTEIN-RELATED"/>
    <property type="match status" value="1"/>
</dbReference>
<keyword evidence="2" id="KW-0812">Transmembrane</keyword>
<organism evidence="4 5">
    <name type="scientific">Cnephaeus nilssonii</name>
    <name type="common">Northern bat</name>
    <name type="synonym">Eptesicus nilssonii</name>
    <dbReference type="NCBI Taxonomy" id="3371016"/>
    <lineage>
        <taxon>Eukaryota</taxon>
        <taxon>Metazoa</taxon>
        <taxon>Chordata</taxon>
        <taxon>Craniata</taxon>
        <taxon>Vertebrata</taxon>
        <taxon>Euteleostomi</taxon>
        <taxon>Mammalia</taxon>
        <taxon>Eutheria</taxon>
        <taxon>Laurasiatheria</taxon>
        <taxon>Chiroptera</taxon>
        <taxon>Yangochiroptera</taxon>
        <taxon>Vespertilionidae</taxon>
        <taxon>Cnephaeus</taxon>
    </lineage>
</organism>
<dbReference type="EMBL" id="JAULJE010000014">
    <property type="protein sequence ID" value="KAK1335276.1"/>
    <property type="molecule type" value="Genomic_DNA"/>
</dbReference>
<dbReference type="PANTHER" id="PTHR34313:SF2">
    <property type="entry name" value="ENDOGENOUS RETROVIRUS GROUP K MEMBER 21 ENV POLYPROTEIN-LIKE"/>
    <property type="match status" value="1"/>
</dbReference>
<dbReference type="AlphaFoldDB" id="A0AA40HQ06"/>
<evidence type="ECO:0000313" key="5">
    <source>
        <dbReference type="Proteomes" id="UP001177744"/>
    </source>
</evidence>
<evidence type="ECO:0000313" key="4">
    <source>
        <dbReference type="EMBL" id="KAK1335276.1"/>
    </source>
</evidence>
<protein>
    <recommendedName>
        <fullName evidence="3">Retroviral envelope protein GP41-like domain-containing protein</fullName>
    </recommendedName>
</protein>
<dbReference type="GO" id="GO:0005198">
    <property type="term" value="F:structural molecule activity"/>
    <property type="evidence" value="ECO:0007669"/>
    <property type="project" value="InterPro"/>
</dbReference>
<keyword evidence="5" id="KW-1185">Reference proteome</keyword>
<evidence type="ECO:0000259" key="3">
    <source>
        <dbReference type="Pfam" id="PF00517"/>
    </source>
</evidence>
<evidence type="ECO:0000256" key="2">
    <source>
        <dbReference type="SAM" id="Phobius"/>
    </source>
</evidence>
<feature type="domain" description="Retroviral envelope protein GP41-like" evidence="3">
    <location>
        <begin position="3"/>
        <end position="109"/>
    </location>
</feature>
<name>A0AA40HQ06_CNENI</name>
<comment type="subcellular location">
    <subcellularLocation>
        <location evidence="1">Virion</location>
    </subcellularLocation>
</comment>
<proteinExistence type="predicted"/>
<keyword evidence="2" id="KW-1133">Transmembrane helix</keyword>
<comment type="caution">
    <text evidence="4">The sequence shown here is derived from an EMBL/GenBank/DDBJ whole genome shotgun (WGS) entry which is preliminary data.</text>
</comment>
<accession>A0AA40HQ06</accession>
<reference evidence="4" key="1">
    <citation type="submission" date="2023-06" db="EMBL/GenBank/DDBJ databases">
        <title>Reference genome for the Northern bat (Eptesicus nilssonii), a most northern bat species.</title>
        <authorList>
            <person name="Laine V.N."/>
            <person name="Pulliainen A.T."/>
            <person name="Lilley T.M."/>
        </authorList>
    </citation>
    <scope>NUCLEOTIDE SEQUENCE</scope>
    <source>
        <strain evidence="4">BLF_Eptnil</strain>
        <tissue evidence="4">Kidney</tissue>
    </source>
</reference>
<dbReference type="InterPro" id="IPR051255">
    <property type="entry name" value="Retroviral_env_glycoprotein"/>
</dbReference>
<sequence length="156" mass="18188">MPCAFTYICVTSAHYNSSLWDWNKIKMHLQGIWHHNNISIDLVRLHKHVQAIQNSHDEIISPAKTGKRILDDLKEFNPWNMLKNTAWYLIGFLCVLLILSCFFSVISKLLQFQGTTSYAKCLAKRHIESRLVQQANLGACVAERREDWFQQLFPAR</sequence>
<keyword evidence="2" id="KW-0472">Membrane</keyword>